<dbReference type="InterPro" id="IPR043708">
    <property type="entry name" value="DUF5648"/>
</dbReference>
<dbReference type="Pfam" id="PF18885">
    <property type="entry name" value="DUF5648"/>
    <property type="match status" value="1"/>
</dbReference>
<feature type="domain" description="DUF5648" evidence="1">
    <location>
        <begin position="5"/>
        <end position="141"/>
    </location>
</feature>
<dbReference type="RefSeq" id="WP_264654105.1">
    <property type="nucleotide sequence ID" value="NZ_JAOQNN010000003.1"/>
</dbReference>
<comment type="caution">
    <text evidence="2">The sequence shown here is derived from an EMBL/GenBank/DDBJ whole genome shotgun (WGS) entry which is preliminary data.</text>
</comment>
<name>A0AAW5TVP3_9LACT</name>
<proteinExistence type="predicted"/>
<evidence type="ECO:0000259" key="1">
    <source>
        <dbReference type="Pfam" id="PF18885"/>
    </source>
</evidence>
<reference evidence="2" key="1">
    <citation type="submission" date="2023-08" db="EMBL/GenBank/DDBJ databases">
        <title>Genomic analyses of the natural microbiome of Caenorhabditis elegans.</title>
        <authorList>
            <person name="Samuel B."/>
        </authorList>
    </citation>
    <scope>NUCLEOTIDE SEQUENCE</scope>
    <source>
        <strain evidence="2">BIGb0220</strain>
    </source>
</reference>
<dbReference type="AlphaFoldDB" id="A0AAW5TVP3"/>
<gene>
    <name evidence="2" type="ORF">M2256_002751</name>
</gene>
<dbReference type="Proteomes" id="UP001207687">
    <property type="component" value="Unassembled WGS sequence"/>
</dbReference>
<dbReference type="EMBL" id="JAOQNN010000003">
    <property type="protein sequence ID" value="MCW2282206.1"/>
    <property type="molecule type" value="Genomic_DNA"/>
</dbReference>
<organism evidence="2 3">
    <name type="scientific">Lactococcus lactis</name>
    <dbReference type="NCBI Taxonomy" id="1358"/>
    <lineage>
        <taxon>Bacteria</taxon>
        <taxon>Bacillati</taxon>
        <taxon>Bacillota</taxon>
        <taxon>Bacilli</taxon>
        <taxon>Lactobacillales</taxon>
        <taxon>Streptococcaceae</taxon>
        <taxon>Lactococcus</taxon>
    </lineage>
</organism>
<evidence type="ECO:0000313" key="3">
    <source>
        <dbReference type="Proteomes" id="UP001207687"/>
    </source>
</evidence>
<evidence type="ECO:0000313" key="2">
    <source>
        <dbReference type="EMBL" id="MCW2282206.1"/>
    </source>
</evidence>
<accession>A0AAW5TVP3</accession>
<protein>
    <recommendedName>
        <fullName evidence="1">DUF5648 domain-containing protein</fullName>
    </recommendedName>
</protein>
<sequence length="145" mass="16762">MVIINRVYNPNTGEHVYTNSAFEETRLVDIGWKYEGNAFFVPNNMYGIQNPKNVGPLVSRLYNPNAGDHFYTSNEYEISELLKKGWTRDQINFTTAKVGLPVYRLYNPNAKVGSHLYTLSSYERDNLINHGWRYEGVAFYSLPKP</sequence>